<dbReference type="Proteomes" id="UP000237351">
    <property type="component" value="Chromosome"/>
</dbReference>
<evidence type="ECO:0000256" key="1">
    <source>
        <dbReference type="ARBA" id="ARBA00022729"/>
    </source>
</evidence>
<name>A0A1W6N5M8_9PROT</name>
<dbReference type="KEGG" id="naf:GQ61_07620"/>
<dbReference type="InterPro" id="IPR011250">
    <property type="entry name" value="OMP/PagP_B-barrel"/>
</dbReference>
<dbReference type="InterPro" id="IPR027385">
    <property type="entry name" value="Beta-barrel_OMP"/>
</dbReference>
<proteinExistence type="predicted"/>
<accession>A0A1W6N5M8</accession>
<dbReference type="Pfam" id="PF13505">
    <property type="entry name" value="OMP_b-brl"/>
    <property type="match status" value="1"/>
</dbReference>
<dbReference type="EMBL" id="CP008743">
    <property type="protein sequence ID" value="ARN85174.1"/>
    <property type="molecule type" value="Genomic_DNA"/>
</dbReference>
<protein>
    <recommendedName>
        <fullName evidence="3">Outer membrane protein beta-barrel domain-containing protein</fullName>
    </recommendedName>
</protein>
<feature type="domain" description="Outer membrane protein beta-barrel" evidence="3">
    <location>
        <begin position="22"/>
        <end position="202"/>
    </location>
</feature>
<evidence type="ECO:0000313" key="4">
    <source>
        <dbReference type="EMBL" id="ARN85174.1"/>
    </source>
</evidence>
<keyword evidence="5" id="KW-1185">Reference proteome</keyword>
<sequence>MRKLKIVLPALSIVLSTFLTHSSVSAAGGSRTFNGMYVGATIGWSHNQLQTRFTQQQVSSTANRTKNSLPVGFHLGMGSTTKKKIYLGAELGVEFDANGKAKMPSPPAFTISVPHTVEKTFSMVIAGKFGYNTGKLLPYVMIGPIMSLWRVNMSGRQVGNQKILPGLALGVGFGYQWGKHVITSTEYRFALYQKHKLGFKNGIQDVKVLGDYDSHNLLFKLSFVI</sequence>
<dbReference type="SUPFAM" id="SSF56925">
    <property type="entry name" value="OMPA-like"/>
    <property type="match status" value="1"/>
</dbReference>
<evidence type="ECO:0000259" key="3">
    <source>
        <dbReference type="Pfam" id="PF13505"/>
    </source>
</evidence>
<evidence type="ECO:0000313" key="5">
    <source>
        <dbReference type="Proteomes" id="UP000237351"/>
    </source>
</evidence>
<dbReference type="STRING" id="1414854.GQ61_07620"/>
<dbReference type="Gene3D" id="2.40.160.20">
    <property type="match status" value="1"/>
</dbReference>
<dbReference type="OrthoDB" id="9815357at2"/>
<reference evidence="4 5" key="1">
    <citation type="submission" date="2014-06" db="EMBL/GenBank/DDBJ databases">
        <title>The genome of the endonuclear symbiont Nucleicultrix amoebiphila.</title>
        <authorList>
            <person name="Schulz F."/>
            <person name="Horn M."/>
        </authorList>
    </citation>
    <scope>NUCLEOTIDE SEQUENCE [LARGE SCALE GENOMIC DNA]</scope>
    <source>
        <strain evidence="4 5">FS5</strain>
    </source>
</reference>
<feature type="signal peptide" evidence="2">
    <location>
        <begin position="1"/>
        <end position="26"/>
    </location>
</feature>
<evidence type="ECO:0000256" key="2">
    <source>
        <dbReference type="SAM" id="SignalP"/>
    </source>
</evidence>
<dbReference type="AlphaFoldDB" id="A0A1W6N5M8"/>
<dbReference type="RefSeq" id="WP_085784714.1">
    <property type="nucleotide sequence ID" value="NZ_CP008743.1"/>
</dbReference>
<organism evidence="4 5">
    <name type="scientific">Candidatus Nucleicultrix amoebiphila FS5</name>
    <dbReference type="NCBI Taxonomy" id="1414854"/>
    <lineage>
        <taxon>Bacteria</taxon>
        <taxon>Pseudomonadati</taxon>
        <taxon>Pseudomonadota</taxon>
        <taxon>Alphaproteobacteria</taxon>
        <taxon>Holosporales</taxon>
        <taxon>Candidatus Nucleicultricaceae</taxon>
        <taxon>Candidatus Nucleicultrix</taxon>
    </lineage>
</organism>
<feature type="chain" id="PRO_5012393695" description="Outer membrane protein beta-barrel domain-containing protein" evidence="2">
    <location>
        <begin position="27"/>
        <end position="225"/>
    </location>
</feature>
<gene>
    <name evidence="4" type="ORF">GQ61_07620</name>
</gene>
<keyword evidence="1 2" id="KW-0732">Signal</keyword>